<accession>A0AAE0SGN6</accession>
<keyword evidence="3" id="KW-1185">Reference proteome</keyword>
<feature type="non-terminal residue" evidence="2">
    <location>
        <position position="73"/>
    </location>
</feature>
<reference evidence="2" key="2">
    <citation type="journal article" date="2021" name="Genome Biol. Evol.">
        <title>Developing a high-quality reference genome for a parasitic bivalve with doubly uniparental inheritance (Bivalvia: Unionida).</title>
        <authorList>
            <person name="Smith C.H."/>
        </authorList>
    </citation>
    <scope>NUCLEOTIDE SEQUENCE</scope>
    <source>
        <strain evidence="2">CHS0354</strain>
        <tissue evidence="2">Mantle</tissue>
    </source>
</reference>
<evidence type="ECO:0000313" key="2">
    <source>
        <dbReference type="EMBL" id="KAK3591128.1"/>
    </source>
</evidence>
<comment type="caution">
    <text evidence="2">The sequence shown here is derived from an EMBL/GenBank/DDBJ whole genome shotgun (WGS) entry which is preliminary data.</text>
</comment>
<protein>
    <submittedName>
        <fullName evidence="2">Uncharacterized protein</fullName>
    </submittedName>
</protein>
<feature type="region of interest" description="Disordered" evidence="1">
    <location>
        <begin position="35"/>
        <end position="56"/>
    </location>
</feature>
<gene>
    <name evidence="2" type="ORF">CHS0354_040190</name>
</gene>
<evidence type="ECO:0000313" key="3">
    <source>
        <dbReference type="Proteomes" id="UP001195483"/>
    </source>
</evidence>
<reference evidence="2" key="1">
    <citation type="journal article" date="2021" name="Genome Biol. Evol.">
        <title>A High-Quality Reference Genome for a Parasitic Bivalve with Doubly Uniparental Inheritance (Bivalvia: Unionida).</title>
        <authorList>
            <person name="Smith C.H."/>
        </authorList>
    </citation>
    <scope>NUCLEOTIDE SEQUENCE</scope>
    <source>
        <strain evidence="2">CHS0354</strain>
    </source>
</reference>
<sequence length="73" mass="8399">MKGSNYFDEKYELSNNDFGASLYYEKTSTRIRYHLPLPPRDQKSRSATKESPLVKRQQLFVSTPTITGLNVGK</sequence>
<organism evidence="2 3">
    <name type="scientific">Potamilus streckersoni</name>
    <dbReference type="NCBI Taxonomy" id="2493646"/>
    <lineage>
        <taxon>Eukaryota</taxon>
        <taxon>Metazoa</taxon>
        <taxon>Spiralia</taxon>
        <taxon>Lophotrochozoa</taxon>
        <taxon>Mollusca</taxon>
        <taxon>Bivalvia</taxon>
        <taxon>Autobranchia</taxon>
        <taxon>Heteroconchia</taxon>
        <taxon>Palaeoheterodonta</taxon>
        <taxon>Unionida</taxon>
        <taxon>Unionoidea</taxon>
        <taxon>Unionidae</taxon>
        <taxon>Ambleminae</taxon>
        <taxon>Lampsilini</taxon>
        <taxon>Potamilus</taxon>
    </lineage>
</organism>
<reference evidence="2" key="3">
    <citation type="submission" date="2023-05" db="EMBL/GenBank/DDBJ databases">
        <authorList>
            <person name="Smith C.H."/>
        </authorList>
    </citation>
    <scope>NUCLEOTIDE SEQUENCE</scope>
    <source>
        <strain evidence="2">CHS0354</strain>
        <tissue evidence="2">Mantle</tissue>
    </source>
</reference>
<dbReference type="EMBL" id="JAEAOA010002331">
    <property type="protein sequence ID" value="KAK3591128.1"/>
    <property type="molecule type" value="Genomic_DNA"/>
</dbReference>
<proteinExistence type="predicted"/>
<dbReference type="AlphaFoldDB" id="A0AAE0SGN6"/>
<name>A0AAE0SGN6_9BIVA</name>
<evidence type="ECO:0000256" key="1">
    <source>
        <dbReference type="SAM" id="MobiDB-lite"/>
    </source>
</evidence>
<dbReference type="Proteomes" id="UP001195483">
    <property type="component" value="Unassembled WGS sequence"/>
</dbReference>